<accession>A0A5N8WLQ2</accession>
<keyword evidence="3" id="KW-1185">Reference proteome</keyword>
<dbReference type="InterPro" id="IPR006311">
    <property type="entry name" value="TAT_signal"/>
</dbReference>
<evidence type="ECO:0000256" key="1">
    <source>
        <dbReference type="SAM" id="SignalP"/>
    </source>
</evidence>
<dbReference type="Proteomes" id="UP000373149">
    <property type="component" value="Unassembled WGS sequence"/>
</dbReference>
<keyword evidence="1" id="KW-0732">Signal</keyword>
<name>A0A5N8WLQ2_9ACTN</name>
<dbReference type="SUPFAM" id="SSF53850">
    <property type="entry name" value="Periplasmic binding protein-like II"/>
    <property type="match status" value="1"/>
</dbReference>
<reference evidence="2 3" key="1">
    <citation type="submission" date="2019-09" db="EMBL/GenBank/DDBJ databases">
        <authorList>
            <person name="Duangmal K."/>
            <person name="Teo W.F.A."/>
            <person name="Lipun K."/>
        </authorList>
    </citation>
    <scope>NUCLEOTIDE SEQUENCE [LARGE SCALE GENOMIC DNA]</scope>
    <source>
        <strain evidence="2 3">K1PN6</strain>
    </source>
</reference>
<dbReference type="RefSeq" id="WP_152858331.1">
    <property type="nucleotide sequence ID" value="NZ_VMNX01000002.1"/>
</dbReference>
<dbReference type="EMBL" id="VMNX01000002">
    <property type="protein sequence ID" value="MPY47454.1"/>
    <property type="molecule type" value="Genomic_DNA"/>
</dbReference>
<dbReference type="PANTHER" id="PTHR43649:SF11">
    <property type="entry name" value="ABC TRANSPORTER SUBSTRATE-BINDING PROTEIN YESO-RELATED"/>
    <property type="match status" value="1"/>
</dbReference>
<evidence type="ECO:0000313" key="3">
    <source>
        <dbReference type="Proteomes" id="UP000373149"/>
    </source>
</evidence>
<protein>
    <submittedName>
        <fullName evidence="2">Carbohydrate ABC transporter substrate-binding protein</fullName>
    </submittedName>
</protein>
<proteinExistence type="predicted"/>
<dbReference type="Pfam" id="PF13416">
    <property type="entry name" value="SBP_bac_8"/>
    <property type="match status" value="1"/>
</dbReference>
<dbReference type="Gene3D" id="3.40.190.10">
    <property type="entry name" value="Periplasmic binding protein-like II"/>
    <property type="match status" value="2"/>
</dbReference>
<evidence type="ECO:0000313" key="2">
    <source>
        <dbReference type="EMBL" id="MPY47454.1"/>
    </source>
</evidence>
<sequence length="441" mass="46539">MHDITQGPSRRSFLGLGVAAAGAASLSLAGCGASPGPQSASATPQGNVSLTMSAYGSNTRQHKLQQVFKLYAKKNGGKVGLELLANEAYAQKLATQIAGGAAADVVALFHNSVAQYASKNALAPLDRYGPKVLDLSHVDKESSSGGVIDGKRVALPLGDNAYGVIWDKTALADLGMSVPEPGHTWDDFITFANDVKKKAKGRLYGTIDNSADFNGFQVFVRQRGKELYKDGKLGFSKADLEAWFAIWAELRKSGAAPPGDLTVQTATGGFGNSLLVTGKAPNFFIYPNVLSGFQALTKNELAVSTIPMTSASKSGLFVRASNWAAVNARSSHPADAAALLGFMLNDEQAARILQAEFAAPPNLELRKVIEFNKVDRVFIDYVELVSKEFAQPVPSLAEEFPSGSPQVMTAFVTAGQSVATGQQSISSGTDSFFSQAEGFLS</sequence>
<dbReference type="InterPro" id="IPR050490">
    <property type="entry name" value="Bact_solute-bd_prot1"/>
</dbReference>
<dbReference type="PROSITE" id="PS51318">
    <property type="entry name" value="TAT"/>
    <property type="match status" value="1"/>
</dbReference>
<dbReference type="AlphaFoldDB" id="A0A5N8WLQ2"/>
<feature type="chain" id="PRO_5039619640" evidence="1">
    <location>
        <begin position="30"/>
        <end position="441"/>
    </location>
</feature>
<gene>
    <name evidence="2" type="ORF">FPZ41_02125</name>
</gene>
<dbReference type="PANTHER" id="PTHR43649">
    <property type="entry name" value="ARABINOSE-BINDING PROTEIN-RELATED"/>
    <property type="match status" value="1"/>
</dbReference>
<comment type="caution">
    <text evidence="2">The sequence shown here is derived from an EMBL/GenBank/DDBJ whole genome shotgun (WGS) entry which is preliminary data.</text>
</comment>
<organism evidence="2 3">
    <name type="scientific">Streptomyces acidicola</name>
    <dbReference type="NCBI Taxonomy" id="2596892"/>
    <lineage>
        <taxon>Bacteria</taxon>
        <taxon>Bacillati</taxon>
        <taxon>Actinomycetota</taxon>
        <taxon>Actinomycetes</taxon>
        <taxon>Kitasatosporales</taxon>
        <taxon>Streptomycetaceae</taxon>
        <taxon>Streptomyces</taxon>
    </lineage>
</organism>
<dbReference type="InterPro" id="IPR006059">
    <property type="entry name" value="SBP"/>
</dbReference>
<feature type="signal peptide" evidence="1">
    <location>
        <begin position="1"/>
        <end position="29"/>
    </location>
</feature>